<dbReference type="Gene3D" id="1.10.10.10">
    <property type="entry name" value="Winged helix-like DNA-binding domain superfamily/Winged helix DNA-binding domain"/>
    <property type="match status" value="1"/>
</dbReference>
<dbReference type="Proteomes" id="UP001359308">
    <property type="component" value="Chromosome"/>
</dbReference>
<evidence type="ECO:0000313" key="6">
    <source>
        <dbReference type="Proteomes" id="UP001359308"/>
    </source>
</evidence>
<accession>A0ABZ2F642</accession>
<evidence type="ECO:0000259" key="4">
    <source>
        <dbReference type="PROSITE" id="PS50995"/>
    </source>
</evidence>
<dbReference type="SMART" id="SM00347">
    <property type="entry name" value="HTH_MARR"/>
    <property type="match status" value="1"/>
</dbReference>
<protein>
    <submittedName>
        <fullName evidence="5">MarR family transcriptional regulator</fullName>
    </submittedName>
</protein>
<dbReference type="RefSeq" id="WP_232470390.1">
    <property type="nucleotide sequence ID" value="NZ_CP104311.1"/>
</dbReference>
<dbReference type="EMBL" id="CP104311">
    <property type="protein sequence ID" value="WWF01727.1"/>
    <property type="molecule type" value="Genomic_DNA"/>
</dbReference>
<keyword evidence="2" id="KW-0238">DNA-binding</keyword>
<dbReference type="PRINTS" id="PR00598">
    <property type="entry name" value="HTHMARR"/>
</dbReference>
<gene>
    <name evidence="5" type="ORF">N4J17_14860</name>
</gene>
<dbReference type="InterPro" id="IPR036390">
    <property type="entry name" value="WH_DNA-bd_sf"/>
</dbReference>
<evidence type="ECO:0000256" key="2">
    <source>
        <dbReference type="ARBA" id="ARBA00023125"/>
    </source>
</evidence>
<reference evidence="5 6" key="1">
    <citation type="submission" date="2022-09" db="EMBL/GenBank/DDBJ databases">
        <authorList>
            <person name="Giprobiosintez L."/>
        </authorList>
    </citation>
    <scope>NUCLEOTIDE SEQUENCE [LARGE SCALE GENOMIC DNA]</scope>
    <source>
        <strain evidence="6">VKPM-B-12549 (GBS-15)</strain>
    </source>
</reference>
<keyword evidence="1" id="KW-0805">Transcription regulation</keyword>
<feature type="domain" description="HTH marR-type" evidence="4">
    <location>
        <begin position="1"/>
        <end position="134"/>
    </location>
</feature>
<sequence>MMHYIGFLSYEISHCIRQRFNKAAESIGLTHAQWRALVHLSGHENCRQIELAEILEIKPITLVRQIDLLKQAGLVRRNKDTEDRRAYRLELTPKAHAFMQAAGEIADAVEAQVLSALTAEEQEKLTTLLERVRDGLHKTLPSQKRPDS</sequence>
<evidence type="ECO:0000256" key="3">
    <source>
        <dbReference type="ARBA" id="ARBA00023163"/>
    </source>
</evidence>
<keyword evidence="6" id="KW-1185">Reference proteome</keyword>
<name>A0ABZ2F642_METCP</name>
<dbReference type="InterPro" id="IPR000835">
    <property type="entry name" value="HTH_MarR-typ"/>
</dbReference>
<organism evidence="5 6">
    <name type="scientific">Methylococcus capsulatus</name>
    <dbReference type="NCBI Taxonomy" id="414"/>
    <lineage>
        <taxon>Bacteria</taxon>
        <taxon>Pseudomonadati</taxon>
        <taxon>Pseudomonadota</taxon>
        <taxon>Gammaproteobacteria</taxon>
        <taxon>Methylococcales</taxon>
        <taxon>Methylococcaceae</taxon>
        <taxon>Methylococcus</taxon>
    </lineage>
</organism>
<evidence type="ECO:0000256" key="1">
    <source>
        <dbReference type="ARBA" id="ARBA00023015"/>
    </source>
</evidence>
<proteinExistence type="predicted"/>
<dbReference type="PANTHER" id="PTHR42756:SF1">
    <property type="entry name" value="TRANSCRIPTIONAL REPRESSOR OF EMRAB OPERON"/>
    <property type="match status" value="1"/>
</dbReference>
<dbReference type="Pfam" id="PF01047">
    <property type="entry name" value="MarR"/>
    <property type="match status" value="1"/>
</dbReference>
<dbReference type="PROSITE" id="PS50995">
    <property type="entry name" value="HTH_MARR_2"/>
    <property type="match status" value="1"/>
</dbReference>
<dbReference type="SUPFAM" id="SSF46785">
    <property type="entry name" value="Winged helix' DNA-binding domain"/>
    <property type="match status" value="1"/>
</dbReference>
<dbReference type="PANTHER" id="PTHR42756">
    <property type="entry name" value="TRANSCRIPTIONAL REGULATOR, MARR"/>
    <property type="match status" value="1"/>
</dbReference>
<evidence type="ECO:0000313" key="5">
    <source>
        <dbReference type="EMBL" id="WWF01727.1"/>
    </source>
</evidence>
<dbReference type="InterPro" id="IPR036388">
    <property type="entry name" value="WH-like_DNA-bd_sf"/>
</dbReference>
<keyword evidence="3" id="KW-0804">Transcription</keyword>